<name>A0ABN9L7K1_9NEOB</name>
<dbReference type="InterPro" id="IPR052424">
    <property type="entry name" value="Kielin_Chordin-BMP_Reg"/>
</dbReference>
<dbReference type="Proteomes" id="UP001176940">
    <property type="component" value="Unassembled WGS sequence"/>
</dbReference>
<organism evidence="7 8">
    <name type="scientific">Ranitomeya imitator</name>
    <name type="common">mimic poison frog</name>
    <dbReference type="NCBI Taxonomy" id="111125"/>
    <lineage>
        <taxon>Eukaryota</taxon>
        <taxon>Metazoa</taxon>
        <taxon>Chordata</taxon>
        <taxon>Craniata</taxon>
        <taxon>Vertebrata</taxon>
        <taxon>Euteleostomi</taxon>
        <taxon>Amphibia</taxon>
        <taxon>Batrachia</taxon>
        <taxon>Anura</taxon>
        <taxon>Neobatrachia</taxon>
        <taxon>Hyloidea</taxon>
        <taxon>Dendrobatidae</taxon>
        <taxon>Dendrobatinae</taxon>
        <taxon>Ranitomeya</taxon>
    </lineage>
</organism>
<feature type="domain" description="EGF-like" evidence="6">
    <location>
        <begin position="112"/>
        <end position="154"/>
    </location>
</feature>
<evidence type="ECO:0000256" key="5">
    <source>
        <dbReference type="SAM" id="Phobius"/>
    </source>
</evidence>
<keyword evidence="2" id="KW-0964">Secreted</keyword>
<keyword evidence="5" id="KW-0812">Transmembrane</keyword>
<dbReference type="SMART" id="SM00181">
    <property type="entry name" value="EGF"/>
    <property type="match status" value="1"/>
</dbReference>
<dbReference type="CDD" id="cd19941">
    <property type="entry name" value="TIL"/>
    <property type="match status" value="1"/>
</dbReference>
<comment type="caution">
    <text evidence="4">Lacks conserved residue(s) required for the propagation of feature annotation.</text>
</comment>
<evidence type="ECO:0000313" key="7">
    <source>
        <dbReference type="EMBL" id="CAJ0935220.1"/>
    </source>
</evidence>
<dbReference type="InterPro" id="IPR002919">
    <property type="entry name" value="TIL_dom"/>
</dbReference>
<keyword evidence="5" id="KW-1133">Transmembrane helix</keyword>
<keyword evidence="5" id="KW-0472">Membrane</keyword>
<evidence type="ECO:0000256" key="3">
    <source>
        <dbReference type="ARBA" id="ARBA00022729"/>
    </source>
</evidence>
<dbReference type="SMART" id="SM00215">
    <property type="entry name" value="VWC_out"/>
    <property type="match status" value="1"/>
</dbReference>
<dbReference type="SUPFAM" id="SSF57567">
    <property type="entry name" value="Serine protease inhibitors"/>
    <property type="match status" value="1"/>
</dbReference>
<dbReference type="InterPro" id="IPR001007">
    <property type="entry name" value="VWF_dom"/>
</dbReference>
<evidence type="ECO:0000313" key="8">
    <source>
        <dbReference type="Proteomes" id="UP001176940"/>
    </source>
</evidence>
<evidence type="ECO:0000256" key="1">
    <source>
        <dbReference type="ARBA" id="ARBA00004613"/>
    </source>
</evidence>
<keyword evidence="8" id="KW-1185">Reference proteome</keyword>
<keyword evidence="4" id="KW-1015">Disulfide bond</keyword>
<accession>A0ABN9L7K1</accession>
<evidence type="ECO:0000259" key="6">
    <source>
        <dbReference type="PROSITE" id="PS50026"/>
    </source>
</evidence>
<dbReference type="SUPFAM" id="SSF57196">
    <property type="entry name" value="EGF/Laminin"/>
    <property type="match status" value="1"/>
</dbReference>
<gene>
    <name evidence="7" type="ORF">RIMI_LOCUS6264684</name>
</gene>
<dbReference type="PROSITE" id="PS00022">
    <property type="entry name" value="EGF_1"/>
    <property type="match status" value="1"/>
</dbReference>
<dbReference type="InterPro" id="IPR025615">
    <property type="entry name" value="TILa_dom"/>
</dbReference>
<evidence type="ECO:0000256" key="2">
    <source>
        <dbReference type="ARBA" id="ARBA00022525"/>
    </source>
</evidence>
<dbReference type="EMBL" id="CAUEEQ010011139">
    <property type="protein sequence ID" value="CAJ0935220.1"/>
    <property type="molecule type" value="Genomic_DNA"/>
</dbReference>
<proteinExistence type="predicted"/>
<keyword evidence="3" id="KW-0732">Signal</keyword>
<dbReference type="InterPro" id="IPR036084">
    <property type="entry name" value="Ser_inhib-like_sf"/>
</dbReference>
<dbReference type="PANTHER" id="PTHR46698">
    <property type="entry name" value="CROSSVEINLESS 2"/>
    <property type="match status" value="1"/>
</dbReference>
<dbReference type="Pfam" id="PF12714">
    <property type="entry name" value="TILa"/>
    <property type="match status" value="1"/>
</dbReference>
<comment type="subcellular location">
    <subcellularLocation>
        <location evidence="1">Secreted</location>
    </subcellularLocation>
</comment>
<dbReference type="Pfam" id="PF01826">
    <property type="entry name" value="TIL"/>
    <property type="match status" value="1"/>
</dbReference>
<dbReference type="InterPro" id="IPR000742">
    <property type="entry name" value="EGF"/>
</dbReference>
<dbReference type="PROSITE" id="PS50026">
    <property type="entry name" value="EGF_3"/>
    <property type="match status" value="1"/>
</dbReference>
<feature type="disulfide bond" evidence="4">
    <location>
        <begin position="144"/>
        <end position="153"/>
    </location>
</feature>
<reference evidence="7" key="1">
    <citation type="submission" date="2023-07" db="EMBL/GenBank/DDBJ databases">
        <authorList>
            <person name="Stuckert A."/>
        </authorList>
    </citation>
    <scope>NUCLEOTIDE SEQUENCE</scope>
</reference>
<dbReference type="PANTHER" id="PTHR46698:SF7">
    <property type="entry name" value="VWFD DOMAIN-CONTAINING PROTEIN"/>
    <property type="match status" value="1"/>
</dbReference>
<protein>
    <recommendedName>
        <fullName evidence="6">EGF-like domain-containing protein</fullName>
    </recommendedName>
</protein>
<feature type="transmembrane region" description="Helical" evidence="5">
    <location>
        <begin position="162"/>
        <end position="189"/>
    </location>
</feature>
<comment type="caution">
    <text evidence="7">The sequence shown here is derived from an EMBL/GenBank/DDBJ whole genome shotgun (WGS) entry which is preliminary data.</text>
</comment>
<keyword evidence="4" id="KW-0245">EGF-like domain</keyword>
<sequence length="279" mass="30427">MTCDSNSVYSDRMSACPATCSNMASEAECEVPSCEGCQCKEGYILSNYECVPYSECGCSYLNKYHKKGESFITDDCSQSCTCLDTLSVSCDAMECGPGEECTTASQIRGCYIPSPCLENPCENGGTCVELPVEGNSTSRWSCLCPSTHTGMYCEDEKEENAVIIYIVIGVIVGVFVICIVFMVIAYFYLKSKKKKNGILVSSVSSIGDGRVSGSIRSINMEYNEPQVQLNLGFNENFQARDNVHVIGENKESGSQINLGFEDDDAVNGYVNETDEVTVF</sequence>
<dbReference type="Pfam" id="PF00008">
    <property type="entry name" value="EGF"/>
    <property type="match status" value="1"/>
</dbReference>
<dbReference type="Gene3D" id="2.10.25.10">
    <property type="entry name" value="Laminin"/>
    <property type="match status" value="2"/>
</dbReference>
<evidence type="ECO:0000256" key="4">
    <source>
        <dbReference type="PROSITE-ProRule" id="PRU00076"/>
    </source>
</evidence>